<evidence type="ECO:0000256" key="3">
    <source>
        <dbReference type="ARBA" id="ARBA00046326"/>
    </source>
</evidence>
<dbReference type="InterPro" id="IPR056457">
    <property type="entry name" value="DOP1_C"/>
</dbReference>
<feature type="region of interest" description="Disordered" evidence="4">
    <location>
        <begin position="1252"/>
        <end position="1305"/>
    </location>
</feature>
<keyword evidence="1" id="KW-0813">Transport</keyword>
<evidence type="ECO:0000256" key="4">
    <source>
        <dbReference type="SAM" id="MobiDB-lite"/>
    </source>
</evidence>
<dbReference type="Pfam" id="PF24598">
    <property type="entry name" value="DOP1_C"/>
    <property type="match status" value="1"/>
</dbReference>
<keyword evidence="2" id="KW-0653">Protein transport</keyword>
<gene>
    <name evidence="8" type="ORF">P879_00149</name>
</gene>
<dbReference type="Proteomes" id="UP000699462">
    <property type="component" value="Unassembled WGS sequence"/>
</dbReference>
<evidence type="ECO:0000256" key="1">
    <source>
        <dbReference type="ARBA" id="ARBA00022448"/>
    </source>
</evidence>
<dbReference type="PANTHER" id="PTHR14042:SF24">
    <property type="entry name" value="PROTEIN DOPEY-1 HOMOLOG"/>
    <property type="match status" value="1"/>
</dbReference>
<feature type="region of interest" description="Disordered" evidence="4">
    <location>
        <begin position="2476"/>
        <end position="2505"/>
    </location>
</feature>
<dbReference type="GO" id="GO:0005768">
    <property type="term" value="C:endosome"/>
    <property type="evidence" value="ECO:0007669"/>
    <property type="project" value="TreeGrafter"/>
</dbReference>
<dbReference type="GO" id="GO:0005829">
    <property type="term" value="C:cytosol"/>
    <property type="evidence" value="ECO:0007669"/>
    <property type="project" value="GOC"/>
</dbReference>
<protein>
    <recommendedName>
        <fullName evidence="10">Dopey N-terminal domain-containing protein</fullName>
    </recommendedName>
</protein>
<dbReference type="OrthoDB" id="297643at2759"/>
<evidence type="ECO:0000313" key="8">
    <source>
        <dbReference type="EMBL" id="KAF8571208.1"/>
    </source>
</evidence>
<organism evidence="8 9">
    <name type="scientific">Paragonimus westermani</name>
    <dbReference type="NCBI Taxonomy" id="34504"/>
    <lineage>
        <taxon>Eukaryota</taxon>
        <taxon>Metazoa</taxon>
        <taxon>Spiralia</taxon>
        <taxon>Lophotrochozoa</taxon>
        <taxon>Platyhelminthes</taxon>
        <taxon>Trematoda</taxon>
        <taxon>Digenea</taxon>
        <taxon>Plagiorchiida</taxon>
        <taxon>Troglotremata</taxon>
        <taxon>Troglotrematidae</taxon>
        <taxon>Paragonimus</taxon>
    </lineage>
</organism>
<dbReference type="Pfam" id="PF24601">
    <property type="entry name" value="TPR_DOP1"/>
    <property type="match status" value="2"/>
</dbReference>
<comment type="similarity">
    <text evidence="3">Belongs to the DOP1 family.</text>
</comment>
<feature type="compositionally biased region" description="Polar residues" evidence="4">
    <location>
        <begin position="2480"/>
        <end position="2505"/>
    </location>
</feature>
<accession>A0A8T0DVM8</accession>
<keyword evidence="9" id="KW-1185">Reference proteome</keyword>
<dbReference type="InterPro" id="IPR007249">
    <property type="entry name" value="DOP1_N"/>
</dbReference>
<dbReference type="GO" id="GO:0015031">
    <property type="term" value="P:protein transport"/>
    <property type="evidence" value="ECO:0007669"/>
    <property type="project" value="UniProtKB-KW"/>
</dbReference>
<evidence type="ECO:0000259" key="6">
    <source>
        <dbReference type="Pfam" id="PF24598"/>
    </source>
</evidence>
<feature type="domain" description="DOP1-like TPR" evidence="7">
    <location>
        <begin position="1390"/>
        <end position="1562"/>
    </location>
</feature>
<sequence length="2922" mass="320749">MSSEDFYNSNDSEFKSFTAQIDKSLKGFEYSTEWADLISALGRLIKVIQSNAKTGYVPRSFLIGKRIAQCLHPALPPGVHCKALECYDAIFRTIGLERLALDLPIYGSGLFALLGLSAMTVKPPLFDIFEEHLLPLGTSLHPAFMGLLQGILPGLEQGAEFSERGNRMMEMFCAAVGPKFFYTCLWKLLIDVPSVRYFGISFVINRFNKRKSLSEQDFIYGLDRHILLESLSCLFGDSVLLVQRDALDFLQMALPIHLHASPNVTVADGPLSAAELSALCSCALSILLRRDASLNRRLFTWLRGSQLVEIVRSDCSSTIISQPVSLALSVLGDSPKLAEYIASQPHPSTENDQVAQNCYFSLYSRDILIDAVRRIIRSPTSLSLQNPLNQIWTPGHSTVKSLLNIVATERSIAERPFRIVTGLLDRSDLGGSIIESILPEILWYTYVQFHALQQRSDTWFGTEAATLIGSDMLCQFNMQTANDTTECEQSAVENISNLIMDHVRAKDSTKLLTLRAEDHGIRTLQPVPESGNPVGDFTDSENDANFLSSALTTDHSIDTRRAPTKGGRLNVAEEFLRTAHLFLTNLDGTFFWSLLETQFTRILIPCSPPITATQPRLIHWSQKPLELHLNELCRIVHFLLEHLPIDTYPGVCSYHLPRITSHLVTCLTTRIQKSSTAVISGDASLPALTVIELSSVLKVLESMIGKILEHVMTMFDRSTVFSVDSVTRETKTASSEPTSASTSHRDLTVLASTIGYFRQFLGAFCVHILGFSPNKMNNFLESIRVQNSSPGCPEQSIRQFNSIAPDRVIWLDLFAQMCRLLLHLSNFPLLVCDAIESSQSMTASNTTHRDSCDPDKLMQLFNGDLTASVESEYLFLNMQQGWKADQSQFQLGEYSLPEWLVCLLYASTELDCFDLKAVSLYTLLELFAASTSVNGWNVDNKNPTSEVSRAGKMRLILPALSGRLLTYLIRKTSLFSRVGISLWNYLTPSNSPFHEDAANLLVRLHQLYPPTPNSHTDGGSPGCPTGVGSSVETYILSQMLSPDLNLQVDAQARFALLWHLIRPSPLGCFPHQTTAVNSNGLSATSRTSQKPSSSVTKFKVCNFAKSIAAPCWRRSPLIAGDHVDASAIHSTHSSGLHSIPFYRCALLLLDNLDVDNPWGPVGSVGTAVCSFATAFPGMDLTESNATTQISGLIRSVLREQSVQWMCRALRTGQVDRLMAPVLAALLHPATVRISLKARVLLASRWFVQRQGTADAEQNGGESRGAARSNAPGVSFTLSTENVAEDPVRSSAQTLRKSESKNGGDVFDANYQTTDMMSLLQSRLRLITCRSDADQEARAKRLHAARQTLVSDLLEDLLSMPLLQPLDASCTSASNSNLAALEGDLAPTMLPLHEHLVIHLQNHDANQMIYALSRIRAVLMIAPNLFLLALSSCSLHGPAASDPISSPLCLFGLSLAELLTRHRRALAGGNFYGPTNSDEISQTLQTQSNLLEVVINLCLLIMCSQLPFASPTQSITNGSPVHFAPFGNRYEFTENEFRANKCAQKTATEVLELIVKELVNIQNFSGMLDLIGRAERSTPGSSHCSEGPKPTLITGRRLVESTLRNTCLISAVLHCLASALEVAHWPVEPGRWLSTLDAAESASLPMCLRLLLVNELSANLPATFHTVYLCSLIRLTQAVLKLQPWSADRIEATPPRTLMSNTIWPFSNTLESGICPDIHVQAPSLSVDQTEAVSVLDPNGLLDIWLKAFTSLPACFAREPLFRTACLTVHWDCASVMSSHPSREQGALLLDIMSLALSSPTFPSKTSSIAEHSGFTTRCDLHPVWYQFVFATLASWGLYTPHLTRIVVSQLCASLSSLTEHEQMYSDLEDSVKPGDLHTPADYTLASLACLQGIYHALLLPGGSTASAAWLRRSSLPDMDQSRGGITAAQVAGFPESVANVGAMSEVLVGLGKNGSMNSNLKTTVIAADTSNSGSSAPTRFDLLFPSPLTTVSTGYATASFVAADSTNSSEPSVVIAPAVACEKAEPKLDTQNFSAIFTSRTKDLFNANGSLIPDTHPLIQAQSELFRLMPTLFRSLALLWDAFNWFPVVACTPTLSQPPEMSWPNPASAPLDHLTLMSTLGAPGLVRPAMRLFIEPIAIQHPAPFLINFALAWPSNLLQLESGTSDWNQAQSLSVLQLLTPVRKHQAAVNEASACEDSGPLSLPLLPMQVSLLRLFSGFSSDGTHFGPLIPVSTFVNQLRDLVRRPGNGVSVLLLASRSGDMQNTTSDSVPAANNDAKRKRALLKMRLQINLLHLFYAWLIDQRRLIAPELLLNLLRDLVSIPLSTTGMNGLVTSSSVSGNGFTTAGTTGSGSLSLPPVAVFLLVKIFNIFLNIAPASEDRREQRELQELCHRILESTAFIAASALEQPSWFRRTLQVRQTGTEATYPTVDVVNPPAPLTPAASVTSIVEAEPSSLVGSVSSGNLVQVDGIRSQLPRPQRISTAEPSPQLSRSSNLSPSTERSQTRLQNDLTVQAMELLAEHMASFLDMVYRSDEKDRVPAFLTGILANVFPYLRVRTHSNSCCFTAASKLLASVSSYQYTRRSWRREVLDLFFEPMFFQMSLTALHSWNIIVDNLMTQDKNTFREALTRLSFWQPGALNLFANKEAENDLRAACLKKISYLIYASDLDQYAKSIPDLLERLTECLRLGQGIVPQVHSQMFLFSRTMIARMSAVQLTSMWPIIIPELMMVFKSMSHHLQHACMMAEKKNTGGKQQQVPGPSEKEMAMFLSSCKFLATGLIIQEHKAPQFSFYQWIFVNGTGVNNLPSTQTGKTSTVPSFVPLITELTGLLRTLESSSSTSRGINSSGSAAPIRDKIQGCLNLLAMQKLTNFLELAPFLYCLEPRTEPNHNGPVKLVDDTTSIIELALEAALIRDFLEPIASR</sequence>
<reference evidence="8 9" key="1">
    <citation type="submission" date="2019-07" db="EMBL/GenBank/DDBJ databases">
        <title>Annotation for the trematode Paragonimus westermani.</title>
        <authorList>
            <person name="Choi Y.-J."/>
        </authorList>
    </citation>
    <scope>NUCLEOTIDE SEQUENCE [LARGE SCALE GENOMIC DNA]</scope>
    <source>
        <strain evidence="8">180907_Pwestermani</strain>
    </source>
</reference>
<dbReference type="GO" id="GO:0005802">
    <property type="term" value="C:trans-Golgi network"/>
    <property type="evidence" value="ECO:0007669"/>
    <property type="project" value="TreeGrafter"/>
</dbReference>
<evidence type="ECO:0000313" key="9">
    <source>
        <dbReference type="Proteomes" id="UP000699462"/>
    </source>
</evidence>
<comment type="caution">
    <text evidence="8">The sequence shown here is derived from an EMBL/GenBank/DDBJ whole genome shotgun (WGS) entry which is preliminary data.</text>
</comment>
<feature type="domain" description="DOP1 N-terminal" evidence="5">
    <location>
        <begin position="11"/>
        <end position="305"/>
    </location>
</feature>
<evidence type="ECO:0008006" key="10">
    <source>
        <dbReference type="Google" id="ProtNLM"/>
    </source>
</evidence>
<dbReference type="PANTHER" id="PTHR14042">
    <property type="entry name" value="DOPEY-RELATED"/>
    <property type="match status" value="1"/>
</dbReference>
<evidence type="ECO:0000259" key="5">
    <source>
        <dbReference type="Pfam" id="PF04118"/>
    </source>
</evidence>
<feature type="domain" description="DOP1-like C-terminal" evidence="6">
    <location>
        <begin position="2508"/>
        <end position="2856"/>
    </location>
</feature>
<dbReference type="EMBL" id="JTDF01000645">
    <property type="protein sequence ID" value="KAF8571208.1"/>
    <property type="molecule type" value="Genomic_DNA"/>
</dbReference>
<dbReference type="InterPro" id="IPR040314">
    <property type="entry name" value="DOP1"/>
</dbReference>
<feature type="domain" description="DOP1-like TPR" evidence="7">
    <location>
        <begin position="1817"/>
        <end position="1898"/>
    </location>
</feature>
<dbReference type="GO" id="GO:0006895">
    <property type="term" value="P:Golgi to endosome transport"/>
    <property type="evidence" value="ECO:0007669"/>
    <property type="project" value="InterPro"/>
</dbReference>
<dbReference type="Pfam" id="PF04118">
    <property type="entry name" value="Dopey_N"/>
    <property type="match status" value="1"/>
</dbReference>
<proteinExistence type="inferred from homology"/>
<evidence type="ECO:0000256" key="2">
    <source>
        <dbReference type="ARBA" id="ARBA00022927"/>
    </source>
</evidence>
<name>A0A8T0DVM8_9TREM</name>
<dbReference type="InterPro" id="IPR056459">
    <property type="entry name" value="TPR_DOP1"/>
</dbReference>
<evidence type="ECO:0000259" key="7">
    <source>
        <dbReference type="Pfam" id="PF24601"/>
    </source>
</evidence>